<evidence type="ECO:0000259" key="8">
    <source>
        <dbReference type="Pfam" id="PF00482"/>
    </source>
</evidence>
<organism evidence="9 10">
    <name type="scientific">Anthropogastromicrobium aceti</name>
    <dbReference type="NCBI Taxonomy" id="2981768"/>
    <lineage>
        <taxon>Bacteria</taxon>
        <taxon>Bacillati</taxon>
        <taxon>Bacillota</taxon>
        <taxon>Clostridia</taxon>
        <taxon>Lachnospirales</taxon>
        <taxon>Lachnospiraceae</taxon>
        <taxon>Anthropogastromicrobium</taxon>
    </lineage>
</organism>
<dbReference type="Gene3D" id="1.20.81.30">
    <property type="entry name" value="Type II secretion system (T2SS), domain F"/>
    <property type="match status" value="2"/>
</dbReference>
<protein>
    <submittedName>
        <fullName evidence="9">Type II secretion system F family protein</fullName>
    </submittedName>
</protein>
<feature type="transmembrane region" description="Helical" evidence="7">
    <location>
        <begin position="368"/>
        <end position="393"/>
    </location>
</feature>
<evidence type="ECO:0000256" key="4">
    <source>
        <dbReference type="ARBA" id="ARBA00022692"/>
    </source>
</evidence>
<comment type="caution">
    <text evidence="9">The sequence shown here is derived from an EMBL/GenBank/DDBJ whole genome shotgun (WGS) entry which is preliminary data.</text>
</comment>
<keyword evidence="6 7" id="KW-0472">Membrane</keyword>
<keyword evidence="3" id="KW-1003">Cell membrane</keyword>
<dbReference type="InterPro" id="IPR042094">
    <property type="entry name" value="T2SS_GspF_sf"/>
</dbReference>
<evidence type="ECO:0000256" key="6">
    <source>
        <dbReference type="ARBA" id="ARBA00023136"/>
    </source>
</evidence>
<name>A0AAE3E2U0_9FIRM</name>
<accession>A0AAE3E2U0</accession>
<evidence type="ECO:0000256" key="5">
    <source>
        <dbReference type="ARBA" id="ARBA00022989"/>
    </source>
</evidence>
<evidence type="ECO:0000256" key="7">
    <source>
        <dbReference type="SAM" id="Phobius"/>
    </source>
</evidence>
<dbReference type="InterPro" id="IPR018076">
    <property type="entry name" value="T2SS_GspF_dom"/>
</dbReference>
<dbReference type="PANTHER" id="PTHR30012">
    <property type="entry name" value="GENERAL SECRETION PATHWAY PROTEIN"/>
    <property type="match status" value="1"/>
</dbReference>
<dbReference type="EMBL" id="JAJEQN010000006">
    <property type="protein sequence ID" value="MCC2220695.1"/>
    <property type="molecule type" value="Genomic_DNA"/>
</dbReference>
<feature type="domain" description="Type II secretion system protein GspF" evidence="8">
    <location>
        <begin position="63"/>
        <end position="187"/>
    </location>
</feature>
<keyword evidence="5 7" id="KW-1133">Transmembrane helix</keyword>
<gene>
    <name evidence="9" type="ORF">LKD48_03415</name>
</gene>
<keyword evidence="4 7" id="KW-0812">Transmembrane</keyword>
<feature type="transmembrane region" description="Helical" evidence="7">
    <location>
        <begin position="216"/>
        <end position="234"/>
    </location>
</feature>
<evidence type="ECO:0000256" key="3">
    <source>
        <dbReference type="ARBA" id="ARBA00022475"/>
    </source>
</evidence>
<comment type="similarity">
    <text evidence="2">Belongs to the GSP F family.</text>
</comment>
<evidence type="ECO:0000256" key="2">
    <source>
        <dbReference type="ARBA" id="ARBA00005745"/>
    </source>
</evidence>
<evidence type="ECO:0000256" key="1">
    <source>
        <dbReference type="ARBA" id="ARBA00004651"/>
    </source>
</evidence>
<dbReference type="Proteomes" id="UP001198200">
    <property type="component" value="Unassembled WGS sequence"/>
</dbReference>
<dbReference type="InterPro" id="IPR003004">
    <property type="entry name" value="GspF/PilC"/>
</dbReference>
<proteinExistence type="inferred from homology"/>
<dbReference type="RefSeq" id="WP_308731194.1">
    <property type="nucleotide sequence ID" value="NZ_JAJEQN010000006.1"/>
</dbReference>
<evidence type="ECO:0000313" key="10">
    <source>
        <dbReference type="Proteomes" id="UP001198200"/>
    </source>
</evidence>
<feature type="transmembrane region" description="Helical" evidence="7">
    <location>
        <begin position="165"/>
        <end position="185"/>
    </location>
</feature>
<dbReference type="GO" id="GO:0005886">
    <property type="term" value="C:plasma membrane"/>
    <property type="evidence" value="ECO:0007669"/>
    <property type="project" value="UniProtKB-SubCell"/>
</dbReference>
<feature type="domain" description="Type II secretion system protein GspF" evidence="8">
    <location>
        <begin position="265"/>
        <end position="387"/>
    </location>
</feature>
<evidence type="ECO:0000313" key="9">
    <source>
        <dbReference type="EMBL" id="MCC2220695.1"/>
    </source>
</evidence>
<comment type="subcellular location">
    <subcellularLocation>
        <location evidence="1">Cell membrane</location>
        <topology evidence="1">Multi-pass membrane protein</topology>
    </subcellularLocation>
</comment>
<dbReference type="PANTHER" id="PTHR30012:SF0">
    <property type="entry name" value="TYPE II SECRETION SYSTEM PROTEIN F-RELATED"/>
    <property type="match status" value="1"/>
</dbReference>
<dbReference type="PRINTS" id="PR00812">
    <property type="entry name" value="BCTERIALGSPF"/>
</dbReference>
<sequence length="401" mass="44855">MPKYQYTAKDVAGKKKKGQLMAADEAALYELLRGENLFLISCRLAQKKKKNTYRLNPRQLSEFCRQLGTLLGAGVPLVRALNLMQSEETIKPKQKAIYENMIRSVRRGNSFADTMKDQGDAFPELLINMFRAAQESGRMDQTALRMAEHYQKEYRLSAKIKSATLYPKILCGVIVVVVMILFCYIMPKFMDVFANLELPAVTVALMAASGFMQRNWLWVLFGIAVLYVIAKAVLELPKIRLEVDRIKLKIPKIGILIQTIYTARFARTLCSLYTSGLPIVTALQVSKDTIGNSYLESQFDETIAMVRRGESLSDALAHIDGFHKKLAGNVAIGEETGSLDTMLISAADNFEYESEQAISRLISFLEPAMIIVMAVIVGMIMIAVMLPLLNMYAEIEASGTM</sequence>
<keyword evidence="10" id="KW-1185">Reference proteome</keyword>
<reference evidence="9 10" key="1">
    <citation type="submission" date="2021-10" db="EMBL/GenBank/DDBJ databases">
        <title>Anaerobic single-cell dispensing facilitates the cultivation of human gut bacteria.</title>
        <authorList>
            <person name="Afrizal A."/>
        </authorList>
    </citation>
    <scope>NUCLEOTIDE SEQUENCE [LARGE SCALE GENOMIC DNA]</scope>
    <source>
        <strain evidence="9 10">CLA-AA-H224</strain>
    </source>
</reference>
<dbReference type="Pfam" id="PF00482">
    <property type="entry name" value="T2SSF"/>
    <property type="match status" value="2"/>
</dbReference>
<dbReference type="AlphaFoldDB" id="A0AAE3E2U0"/>